<dbReference type="Pfam" id="PF12666">
    <property type="entry name" value="PrgI"/>
    <property type="match status" value="1"/>
</dbReference>
<protein>
    <submittedName>
        <fullName evidence="3">PrgI family protein</fullName>
    </submittedName>
</protein>
<evidence type="ECO:0000313" key="3">
    <source>
        <dbReference type="EMBL" id="MBC8576516.1"/>
    </source>
</evidence>
<evidence type="ECO:0000256" key="1">
    <source>
        <dbReference type="SAM" id="MobiDB-lite"/>
    </source>
</evidence>
<name>A0ABR7NJC9_9FIRM</name>
<sequence>MAYVNVPNDLSKIKTKLALNLTRRQLVCFGGAALVGIPSFLLTRSAIGNTGAMFLMLAVMLPAFFMAMYERDGQPFEKVVRNIVRARFLRPGPRPYRTANMYAPFTGKEEPIDQKQAHGKARPRKG</sequence>
<feature type="compositionally biased region" description="Basic residues" evidence="1">
    <location>
        <begin position="117"/>
        <end position="126"/>
    </location>
</feature>
<evidence type="ECO:0000313" key="4">
    <source>
        <dbReference type="Proteomes" id="UP000658131"/>
    </source>
</evidence>
<proteinExistence type="predicted"/>
<dbReference type="EMBL" id="JACRTB010000012">
    <property type="protein sequence ID" value="MBC8576516.1"/>
    <property type="molecule type" value="Genomic_DNA"/>
</dbReference>
<keyword evidence="2" id="KW-0812">Transmembrane</keyword>
<keyword evidence="4" id="KW-1185">Reference proteome</keyword>
<dbReference type="Proteomes" id="UP000658131">
    <property type="component" value="Unassembled WGS sequence"/>
</dbReference>
<gene>
    <name evidence="3" type="ORF">H8717_08875</name>
</gene>
<accession>A0ABR7NJC9</accession>
<reference evidence="3 4" key="1">
    <citation type="submission" date="2020-08" db="EMBL/GenBank/DDBJ databases">
        <title>Genome public.</title>
        <authorList>
            <person name="Liu C."/>
            <person name="Sun Q."/>
        </authorList>
    </citation>
    <scope>NUCLEOTIDE SEQUENCE [LARGE SCALE GENOMIC DNA]</scope>
    <source>
        <strain evidence="3 4">BX1</strain>
    </source>
</reference>
<feature type="transmembrane region" description="Helical" evidence="2">
    <location>
        <begin position="26"/>
        <end position="46"/>
    </location>
</feature>
<evidence type="ECO:0000256" key="2">
    <source>
        <dbReference type="SAM" id="Phobius"/>
    </source>
</evidence>
<dbReference type="InterPro" id="IPR024414">
    <property type="entry name" value="Uncharacterised_PrgI"/>
</dbReference>
<comment type="caution">
    <text evidence="3">The sequence shown here is derived from an EMBL/GenBank/DDBJ whole genome shotgun (WGS) entry which is preliminary data.</text>
</comment>
<feature type="transmembrane region" description="Helical" evidence="2">
    <location>
        <begin position="52"/>
        <end position="69"/>
    </location>
</feature>
<dbReference type="RefSeq" id="WP_262400029.1">
    <property type="nucleotide sequence ID" value="NZ_JACRTB010000012.1"/>
</dbReference>
<feature type="compositionally biased region" description="Basic and acidic residues" evidence="1">
    <location>
        <begin position="107"/>
        <end position="116"/>
    </location>
</feature>
<keyword evidence="2" id="KW-1133">Transmembrane helix</keyword>
<organism evidence="3 4">
    <name type="scientific">Yanshouia hominis</name>
    <dbReference type="NCBI Taxonomy" id="2763673"/>
    <lineage>
        <taxon>Bacteria</taxon>
        <taxon>Bacillati</taxon>
        <taxon>Bacillota</taxon>
        <taxon>Clostridia</taxon>
        <taxon>Eubacteriales</taxon>
        <taxon>Oscillospiraceae</taxon>
        <taxon>Yanshouia</taxon>
    </lineage>
</organism>
<keyword evidence="2" id="KW-0472">Membrane</keyword>
<feature type="region of interest" description="Disordered" evidence="1">
    <location>
        <begin position="103"/>
        <end position="126"/>
    </location>
</feature>